<evidence type="ECO:0000259" key="1">
    <source>
        <dbReference type="Pfam" id="PF00149"/>
    </source>
</evidence>
<proteinExistence type="predicted"/>
<accession>A0A2P1CAI4</accession>
<dbReference type="GeneID" id="77948352"/>
<feature type="domain" description="Calcineurin-like phosphoesterase" evidence="1">
    <location>
        <begin position="4"/>
        <end position="154"/>
    </location>
</feature>
<reference evidence="2 3" key="1">
    <citation type="submission" date="2018-01" db="EMBL/GenBank/DDBJ databases">
        <title>Draft Genome Sequence of Salmonella Enteritidis Phage SE131.</title>
        <authorList>
            <person name="Kim Y."/>
            <person name="Han B.K."/>
            <person name="Kim H."/>
            <person name="Kim D."/>
        </authorList>
    </citation>
    <scope>NUCLEOTIDE SEQUENCE [LARGE SCALE GENOMIC DNA]</scope>
</reference>
<organism evidence="2 3">
    <name type="scientific">Salmonella phage SE131</name>
    <dbReference type="NCBI Taxonomy" id="2081631"/>
    <lineage>
        <taxon>Viruses</taxon>
        <taxon>Duplodnaviria</taxon>
        <taxon>Heunggongvirae</taxon>
        <taxon>Uroviricota</taxon>
        <taxon>Caudoviricetes</taxon>
        <taxon>Grimontviridae</taxon>
        <taxon>Moazamivirus</taxon>
        <taxon>Moazamivirus SE131</taxon>
    </lineage>
</organism>
<dbReference type="RefSeq" id="YP_010672082.1">
    <property type="nucleotide sequence ID" value="NC_070974.1"/>
</dbReference>
<dbReference type="SUPFAM" id="SSF56300">
    <property type="entry name" value="Metallo-dependent phosphatases"/>
    <property type="match status" value="1"/>
</dbReference>
<dbReference type="InterPro" id="IPR029052">
    <property type="entry name" value="Metallo-depent_PP-like"/>
</dbReference>
<protein>
    <submittedName>
        <fullName evidence="2">Putative serine/threonine protein phosphatase</fullName>
    </submittedName>
</protein>
<evidence type="ECO:0000313" key="2">
    <source>
        <dbReference type="EMBL" id="AVJ48233.1"/>
    </source>
</evidence>
<keyword evidence="3" id="KW-1185">Reference proteome</keyword>
<evidence type="ECO:0000313" key="3">
    <source>
        <dbReference type="Proteomes" id="UP000240649"/>
    </source>
</evidence>
<dbReference type="KEGG" id="vg:77948352"/>
<dbReference type="InterPro" id="IPR004843">
    <property type="entry name" value="Calcineurin-like_PHP"/>
</dbReference>
<dbReference type="Gene3D" id="3.60.21.10">
    <property type="match status" value="1"/>
</dbReference>
<dbReference type="Pfam" id="PF00149">
    <property type="entry name" value="Metallophos"/>
    <property type="match status" value="1"/>
</dbReference>
<sequence length="181" mass="21323">MAEVYFMGDGHFAHRNILKYRPEFSTIEQHNQTIIDNINAVVTVRDKMFFMGDWVFDDSALALIAKIKCPNKHLVLGNHDDYNVDFTKVFKWVSGPIKYKEFWLTHIPVHPMELRGKRNIHGHMHRSAINDPRYFCTSAERLNYRPISLQDIRRYFSEQRTFGQKVARAIKSSTSRFKKSS</sequence>
<dbReference type="EMBL" id="MG873442">
    <property type="protein sequence ID" value="AVJ48233.1"/>
    <property type="molecule type" value="Genomic_DNA"/>
</dbReference>
<name>A0A2P1CAI4_9CAUD</name>
<dbReference type="Proteomes" id="UP000240649">
    <property type="component" value="Segment"/>
</dbReference>